<protein>
    <recommendedName>
        <fullName evidence="3">Carboxylic ester hydrolase</fullName>
        <ecNumber evidence="3">3.1.1.-</ecNumber>
    </recommendedName>
</protein>
<keyword evidence="2 3" id="KW-0378">Hydrolase</keyword>
<proteinExistence type="inferred from homology"/>
<keyword evidence="6" id="KW-1185">Reference proteome</keyword>
<dbReference type="InterPro" id="IPR019826">
    <property type="entry name" value="Carboxylesterase_B_AS"/>
</dbReference>
<comment type="similarity">
    <text evidence="1 3">Belongs to the type-B carboxylesterase/lipase family.</text>
</comment>
<accession>A0A8K0SNK3</accession>
<name>A0A8K0SNK3_9HYPO</name>
<dbReference type="EC" id="3.1.1.-" evidence="3"/>
<dbReference type="InterPro" id="IPR002018">
    <property type="entry name" value="CarbesteraseB"/>
</dbReference>
<reference evidence="5" key="1">
    <citation type="journal article" date="2021" name="Nat. Commun.">
        <title>Genetic determinants of endophytism in the Arabidopsis root mycobiome.</title>
        <authorList>
            <person name="Mesny F."/>
            <person name="Miyauchi S."/>
            <person name="Thiergart T."/>
            <person name="Pickel B."/>
            <person name="Atanasova L."/>
            <person name="Karlsson M."/>
            <person name="Huettel B."/>
            <person name="Barry K.W."/>
            <person name="Haridas S."/>
            <person name="Chen C."/>
            <person name="Bauer D."/>
            <person name="Andreopoulos W."/>
            <person name="Pangilinan J."/>
            <person name="LaButti K."/>
            <person name="Riley R."/>
            <person name="Lipzen A."/>
            <person name="Clum A."/>
            <person name="Drula E."/>
            <person name="Henrissat B."/>
            <person name="Kohler A."/>
            <person name="Grigoriev I.V."/>
            <person name="Martin F.M."/>
            <person name="Hacquard S."/>
        </authorList>
    </citation>
    <scope>NUCLEOTIDE SEQUENCE</scope>
    <source>
        <strain evidence="5">MPI-CAGE-CH-0235</strain>
    </source>
</reference>
<gene>
    <name evidence="5" type="ORF">B0I35DRAFT_451197</name>
</gene>
<dbReference type="SUPFAM" id="SSF53474">
    <property type="entry name" value="alpha/beta-Hydrolases"/>
    <property type="match status" value="1"/>
</dbReference>
<dbReference type="PANTHER" id="PTHR43918:SF4">
    <property type="entry name" value="CARBOXYLIC ESTER HYDROLASE"/>
    <property type="match status" value="1"/>
</dbReference>
<comment type="caution">
    <text evidence="5">The sequence shown here is derived from an EMBL/GenBank/DDBJ whole genome shotgun (WGS) entry which is preliminary data.</text>
</comment>
<dbReference type="EMBL" id="JAGPNK010000007">
    <property type="protein sequence ID" value="KAH7318195.1"/>
    <property type="molecule type" value="Genomic_DNA"/>
</dbReference>
<sequence>MRITQTIGLAALLSSNSRYRTAGGLIHGTANGANSDVRQFLGIPYAQPPLGALRFSPPRPALPFGELDAKEMPPSCMQFVVTTPNINNQDVLELNLGGLNGTTGPISEDCLTLSIWAPRGRGVKDLPVLVWFYGGGFATGGTDVPYQNPSQWVQRTQSHIIVAFNQRDNIFGYPNAAGLPDDEQNIGLLDQRLAVEWVRDNIAAFGGDPTRIGLWGHSSGACCIAYYSFAWKDDPIANSVILHSGNEFVDILNRDPLHSNFTYVASQLGCGDLGPAEELSCMRKVDGKVLADFIGDYYNSGESTLLAFTPVEDNRTIFPDWTARALAGEIARLPALIGTTAEDGVPFAPYNPDGVDTDIADMYTMFLFFCPSFQAARNRIAALTGPVYRYIYSGNFTNISPRSWMGAWHGAELPMLFGTHPNYRGNSTPLEYETSHAMQDAWLAFVATAGRTPSIQGWDAWNEVDGGQVAEFGNDTPVQLIDTADLEANCGLI</sequence>
<evidence type="ECO:0000256" key="3">
    <source>
        <dbReference type="RuleBase" id="RU361235"/>
    </source>
</evidence>
<feature type="domain" description="Carboxylesterase type B" evidence="4">
    <location>
        <begin position="20"/>
        <end position="354"/>
    </location>
</feature>
<dbReference type="AlphaFoldDB" id="A0A8K0SNK3"/>
<evidence type="ECO:0000256" key="1">
    <source>
        <dbReference type="ARBA" id="ARBA00005964"/>
    </source>
</evidence>
<dbReference type="PANTHER" id="PTHR43918">
    <property type="entry name" value="ACETYLCHOLINESTERASE"/>
    <property type="match status" value="1"/>
</dbReference>
<evidence type="ECO:0000259" key="4">
    <source>
        <dbReference type="Pfam" id="PF00135"/>
    </source>
</evidence>
<organism evidence="5 6">
    <name type="scientific">Stachybotrys elegans</name>
    <dbReference type="NCBI Taxonomy" id="80388"/>
    <lineage>
        <taxon>Eukaryota</taxon>
        <taxon>Fungi</taxon>
        <taxon>Dikarya</taxon>
        <taxon>Ascomycota</taxon>
        <taxon>Pezizomycotina</taxon>
        <taxon>Sordariomycetes</taxon>
        <taxon>Hypocreomycetidae</taxon>
        <taxon>Hypocreales</taxon>
        <taxon>Stachybotryaceae</taxon>
        <taxon>Stachybotrys</taxon>
    </lineage>
</organism>
<dbReference type="PROSITE" id="PS00941">
    <property type="entry name" value="CARBOXYLESTERASE_B_2"/>
    <property type="match status" value="1"/>
</dbReference>
<evidence type="ECO:0000256" key="2">
    <source>
        <dbReference type="ARBA" id="ARBA00022801"/>
    </source>
</evidence>
<feature type="domain" description="Carboxylesterase type B" evidence="4">
    <location>
        <begin position="357"/>
        <end position="464"/>
    </location>
</feature>
<evidence type="ECO:0000313" key="6">
    <source>
        <dbReference type="Proteomes" id="UP000813444"/>
    </source>
</evidence>
<evidence type="ECO:0000313" key="5">
    <source>
        <dbReference type="EMBL" id="KAH7318195.1"/>
    </source>
</evidence>
<dbReference type="InterPro" id="IPR029058">
    <property type="entry name" value="AB_hydrolase_fold"/>
</dbReference>
<dbReference type="Proteomes" id="UP000813444">
    <property type="component" value="Unassembled WGS sequence"/>
</dbReference>
<dbReference type="GO" id="GO:0052689">
    <property type="term" value="F:carboxylic ester hydrolase activity"/>
    <property type="evidence" value="ECO:0007669"/>
    <property type="project" value="TreeGrafter"/>
</dbReference>
<dbReference type="Gene3D" id="3.40.50.1820">
    <property type="entry name" value="alpha/beta hydrolase"/>
    <property type="match status" value="2"/>
</dbReference>
<dbReference type="InterPro" id="IPR050654">
    <property type="entry name" value="AChE-related_enzymes"/>
</dbReference>
<dbReference type="OrthoDB" id="408631at2759"/>
<dbReference type="PROSITE" id="PS00122">
    <property type="entry name" value="CARBOXYLESTERASE_B_1"/>
    <property type="match status" value="1"/>
</dbReference>
<dbReference type="Pfam" id="PF00135">
    <property type="entry name" value="COesterase"/>
    <property type="match status" value="2"/>
</dbReference>
<dbReference type="InterPro" id="IPR019819">
    <property type="entry name" value="Carboxylesterase_B_CS"/>
</dbReference>